<dbReference type="SUPFAM" id="SSF51695">
    <property type="entry name" value="PLC-like phosphodiesterases"/>
    <property type="match status" value="1"/>
</dbReference>
<feature type="domain" description="GP-PDE" evidence="7">
    <location>
        <begin position="901"/>
        <end position="1253"/>
    </location>
</feature>
<feature type="compositionally biased region" description="Low complexity" evidence="5">
    <location>
        <begin position="1059"/>
        <end position="1069"/>
    </location>
</feature>
<dbReference type="AlphaFoldDB" id="A0A8H7QBP1"/>
<evidence type="ECO:0000256" key="5">
    <source>
        <dbReference type="SAM" id="MobiDB-lite"/>
    </source>
</evidence>
<dbReference type="InterPro" id="IPR002110">
    <property type="entry name" value="Ankyrin_rpt"/>
</dbReference>
<sequence>MVIVEWEPSRSQPTTWTSFGIFEAVKTKILVSEGSRNLVPAFKPHSALVDGKTPIRRLGAASQSQMKCFIRHCQLTCTPLSPFSSILHRRRSMKFGKTLLKNQIPEWSRNYINYKALKKRVNRAAEEYRVGQQEACDDSVAAIFFALDRELEKVNGFYTYKRGEIDRRLWVLSEKFKHHNSANVHSIQTPVYQSEFLLAPQDQSPLDDPHANSQFVSALKETLDQLNKLMWFAELNNKGFGKILKKLDKRLKLVTRNAYLETKVDVLPFATYIELKDKMDTILLWINVFTKNVDGTGQQIERTGTPGALADNSLASRNKDELLNKSEMEQLNVAIQDDEIKKVKSMLAGCQFQETDSRYRRQLLNKLLETACKCMSLDVVNLLLDLGASPASHDDVNERNLLHKLCIQGGQLIEHVPTVARTSPVDPSLETITLIEILLRHNGSLTSQSDILHRKPLHYAAMYGFARIADMLLQHSVANGEYSENQNFTSRFWVDYEGYSPLFYAILNGRTEASQVLIARGEIKDIDNALNPSSTFEEFNISNQELPRSTNFPHESWRQSPLAIACKIGNARLTKLLIEVGANLEMKDEDGETPLYFAARNGHVDCIEALLKEPLTRADTNVQDTVNGYTPLMVAAIEGNASVVEKLVAYGADINLVDFEGWNAHEHAIFRGFTTLSELLKPTNVATNGDSNHAGSKYIPVPEKRQRKDSATNAVRVYGHKYLKGQTMVIITLGSNDIRNQLCTKFVNLEQSLLQTDEALSIVVSATNATGEFPIIDLPPPDSQNYGISERPEPIVLFTTEPHKVVLRFDVVPTLGAYKRELVARGTALLASDQITSQRPGQSRYGETSLPLRGQLTVPLIDTKSLDFVGSLGAEYLVVTPFEHPNMKIGSRQTYYKSVDTKVIGHRGLGMNKRASRLQVGENTVLSFVTAASLGAEYVEFDVQLTKDLVPVIYHDWTLTESGFDIPINAVSAEQFLNLRPSGHIKEYHQGVTSDRKGSIVPTANAASKTDESILDTMSALPDNPIAKSRVNRSNSLSALPGGKSDRSSASKRLDLTKTNKTGKVKGNGPESIQAPFTTLAEIFRQVPKDIGFNIEVKYPMVDEAEQDDLQYVQELNLFVDTILQCVFEHTHADRKIIFSSFHPDIALLVNMKQPNYPVFFLTDAGTLPMADVRCNSIQEAIRFAKGADLLGVVTASEPILAAPRMAKVIKQTGLLLFTYGVLNNEVVNAKAQQSYGVDAVIVDSVLAVRKGLQEVSE</sequence>
<keyword evidence="3 4" id="KW-0040">ANK repeat</keyword>
<protein>
    <recommendedName>
        <fullName evidence="10">Glycerophosphodiester phosphodiesterase</fullName>
    </recommendedName>
</protein>
<dbReference type="InterPro" id="IPR004331">
    <property type="entry name" value="SPX_dom"/>
</dbReference>
<evidence type="ECO:0000256" key="4">
    <source>
        <dbReference type="PROSITE-ProRule" id="PRU00023"/>
    </source>
</evidence>
<dbReference type="PROSITE" id="PS50088">
    <property type="entry name" value="ANK_REPEAT"/>
    <property type="match status" value="4"/>
</dbReference>
<dbReference type="PROSITE" id="PS51382">
    <property type="entry name" value="SPX"/>
    <property type="match status" value="1"/>
</dbReference>
<feature type="compositionally biased region" description="Basic and acidic residues" evidence="5">
    <location>
        <begin position="1044"/>
        <end position="1058"/>
    </location>
</feature>
<dbReference type="Pfam" id="PF03105">
    <property type="entry name" value="SPX"/>
    <property type="match status" value="1"/>
</dbReference>
<dbReference type="PROSITE" id="PS51704">
    <property type="entry name" value="GP_PDE"/>
    <property type="match status" value="1"/>
</dbReference>
<feature type="repeat" description="ANK" evidence="4">
    <location>
        <begin position="497"/>
        <end position="529"/>
    </location>
</feature>
<dbReference type="EMBL" id="JAEPRA010000001">
    <property type="protein sequence ID" value="KAG2188895.1"/>
    <property type="molecule type" value="Genomic_DNA"/>
</dbReference>
<dbReference type="InterPro" id="IPR030395">
    <property type="entry name" value="GP_PDE_dom"/>
</dbReference>
<organism evidence="8 9">
    <name type="scientific">Umbelopsis vinacea</name>
    <dbReference type="NCBI Taxonomy" id="44442"/>
    <lineage>
        <taxon>Eukaryota</taxon>
        <taxon>Fungi</taxon>
        <taxon>Fungi incertae sedis</taxon>
        <taxon>Mucoromycota</taxon>
        <taxon>Mucoromycotina</taxon>
        <taxon>Umbelopsidomycetes</taxon>
        <taxon>Umbelopsidales</taxon>
        <taxon>Umbelopsidaceae</taxon>
        <taxon>Umbelopsis</taxon>
    </lineage>
</organism>
<dbReference type="InterPro" id="IPR051578">
    <property type="entry name" value="GDPD"/>
</dbReference>
<evidence type="ECO:0000256" key="1">
    <source>
        <dbReference type="ARBA" id="ARBA00022737"/>
    </source>
</evidence>
<dbReference type="Pfam" id="PF13857">
    <property type="entry name" value="Ank_5"/>
    <property type="match status" value="1"/>
</dbReference>
<dbReference type="PROSITE" id="PS50007">
    <property type="entry name" value="PIPLC_X_DOMAIN"/>
    <property type="match status" value="1"/>
</dbReference>
<evidence type="ECO:0000256" key="2">
    <source>
        <dbReference type="ARBA" id="ARBA00022801"/>
    </source>
</evidence>
<dbReference type="OrthoDB" id="197419at2759"/>
<dbReference type="Gene3D" id="1.25.40.20">
    <property type="entry name" value="Ankyrin repeat-containing domain"/>
    <property type="match status" value="2"/>
</dbReference>
<comment type="caution">
    <text evidence="8">The sequence shown here is derived from an EMBL/GenBank/DDBJ whole genome shotgun (WGS) entry which is preliminary data.</text>
</comment>
<feature type="repeat" description="ANK" evidence="4">
    <location>
        <begin position="627"/>
        <end position="659"/>
    </location>
</feature>
<keyword evidence="2" id="KW-0378">Hydrolase</keyword>
<name>A0A8H7QBP1_9FUNG</name>
<feature type="repeat" description="ANK" evidence="4">
    <location>
        <begin position="557"/>
        <end position="589"/>
    </location>
</feature>
<dbReference type="Proteomes" id="UP000612746">
    <property type="component" value="Unassembled WGS sequence"/>
</dbReference>
<dbReference type="GO" id="GO:0047389">
    <property type="term" value="F:glycerophosphocholine phosphodiesterase activity"/>
    <property type="evidence" value="ECO:0007669"/>
    <property type="project" value="TreeGrafter"/>
</dbReference>
<feature type="domain" description="SPX" evidence="6">
    <location>
        <begin position="93"/>
        <end position="261"/>
    </location>
</feature>
<dbReference type="InterPro" id="IPR036770">
    <property type="entry name" value="Ankyrin_rpt-contain_sf"/>
</dbReference>
<dbReference type="PANTHER" id="PTHR22958">
    <property type="entry name" value="GLYCEROPHOSPHORYL DIESTER PHOSPHODIESTERASE"/>
    <property type="match status" value="1"/>
</dbReference>
<dbReference type="Pfam" id="PF25329">
    <property type="entry name" value="C2_GDE1"/>
    <property type="match status" value="1"/>
</dbReference>
<dbReference type="SMART" id="SM00248">
    <property type="entry name" value="ANK"/>
    <property type="match status" value="6"/>
</dbReference>
<dbReference type="PRINTS" id="PR01415">
    <property type="entry name" value="ANKYRIN"/>
</dbReference>
<feature type="region of interest" description="Disordered" evidence="5">
    <location>
        <begin position="1025"/>
        <end position="1071"/>
    </location>
</feature>
<dbReference type="Gene3D" id="3.20.20.190">
    <property type="entry name" value="Phosphatidylinositol (PI) phosphodiesterase"/>
    <property type="match status" value="1"/>
</dbReference>
<keyword evidence="9" id="KW-1185">Reference proteome</keyword>
<proteinExistence type="predicted"/>
<evidence type="ECO:0000259" key="7">
    <source>
        <dbReference type="PROSITE" id="PS51704"/>
    </source>
</evidence>
<evidence type="ECO:0000259" key="6">
    <source>
        <dbReference type="PROSITE" id="PS51382"/>
    </source>
</evidence>
<dbReference type="GO" id="GO:0046475">
    <property type="term" value="P:glycerophospholipid catabolic process"/>
    <property type="evidence" value="ECO:0007669"/>
    <property type="project" value="TreeGrafter"/>
</dbReference>
<dbReference type="Pfam" id="PF12796">
    <property type="entry name" value="Ank_2"/>
    <property type="match status" value="2"/>
</dbReference>
<evidence type="ECO:0000313" key="9">
    <source>
        <dbReference type="Proteomes" id="UP000612746"/>
    </source>
</evidence>
<reference evidence="8" key="1">
    <citation type="submission" date="2020-12" db="EMBL/GenBank/DDBJ databases">
        <title>Metabolic potential, ecology and presence of endohyphal bacteria is reflected in genomic diversity of Mucoromycotina.</title>
        <authorList>
            <person name="Muszewska A."/>
            <person name="Okrasinska A."/>
            <person name="Steczkiewicz K."/>
            <person name="Drgas O."/>
            <person name="Orlowska M."/>
            <person name="Perlinska-Lenart U."/>
            <person name="Aleksandrzak-Piekarczyk T."/>
            <person name="Szatraj K."/>
            <person name="Zielenkiewicz U."/>
            <person name="Pilsyk S."/>
            <person name="Malc E."/>
            <person name="Mieczkowski P."/>
            <person name="Kruszewska J.S."/>
            <person name="Biernat P."/>
            <person name="Pawlowska J."/>
        </authorList>
    </citation>
    <scope>NUCLEOTIDE SEQUENCE</scope>
    <source>
        <strain evidence="8">WA0000051536</strain>
    </source>
</reference>
<dbReference type="InterPro" id="IPR017946">
    <property type="entry name" value="PLC-like_Pdiesterase_TIM-brl"/>
</dbReference>
<feature type="repeat" description="ANK" evidence="4">
    <location>
        <begin position="590"/>
        <end position="612"/>
    </location>
</feature>
<gene>
    <name evidence="8" type="ORF">INT44_004035</name>
</gene>
<evidence type="ECO:0000313" key="8">
    <source>
        <dbReference type="EMBL" id="KAG2188895.1"/>
    </source>
</evidence>
<dbReference type="SUPFAM" id="SSF48403">
    <property type="entry name" value="Ankyrin repeat"/>
    <property type="match status" value="1"/>
</dbReference>
<dbReference type="PROSITE" id="PS50297">
    <property type="entry name" value="ANK_REP_REGION"/>
    <property type="match status" value="3"/>
</dbReference>
<dbReference type="Pfam" id="PF03009">
    <property type="entry name" value="GDPD"/>
    <property type="match status" value="1"/>
</dbReference>
<dbReference type="PANTHER" id="PTHR22958:SF1">
    <property type="entry name" value="GLYCEROPHOSPHOCHOLINE PHOSPHODIESTERASE GPCPD1"/>
    <property type="match status" value="1"/>
</dbReference>
<dbReference type="InterPro" id="IPR057506">
    <property type="entry name" value="C2_GPCPD1"/>
</dbReference>
<evidence type="ECO:0008006" key="10">
    <source>
        <dbReference type="Google" id="ProtNLM"/>
    </source>
</evidence>
<evidence type="ECO:0000256" key="3">
    <source>
        <dbReference type="ARBA" id="ARBA00023043"/>
    </source>
</evidence>
<keyword evidence="1" id="KW-0677">Repeat</keyword>
<accession>A0A8H7QBP1</accession>